<accession>A0A1X7U6D4</accession>
<dbReference type="InParanoid" id="A0A1X7U6D4"/>
<sequence length="29" mass="3372">TLLSMVMTTQLLSTRLRKRGESNYSAHNY</sequence>
<name>A0A1X7U6D4_AMPQE</name>
<organism evidence="1">
    <name type="scientific">Amphimedon queenslandica</name>
    <name type="common">Sponge</name>
    <dbReference type="NCBI Taxonomy" id="400682"/>
    <lineage>
        <taxon>Eukaryota</taxon>
        <taxon>Metazoa</taxon>
        <taxon>Porifera</taxon>
        <taxon>Demospongiae</taxon>
        <taxon>Heteroscleromorpha</taxon>
        <taxon>Haplosclerida</taxon>
        <taxon>Niphatidae</taxon>
        <taxon>Amphimedon</taxon>
    </lineage>
</organism>
<protein>
    <submittedName>
        <fullName evidence="1">Uncharacterized protein</fullName>
    </submittedName>
</protein>
<proteinExistence type="predicted"/>
<reference evidence="1" key="1">
    <citation type="submission" date="2017-05" db="UniProtKB">
        <authorList>
            <consortium name="EnsemblMetazoa"/>
        </authorList>
    </citation>
    <scope>IDENTIFICATION</scope>
</reference>
<dbReference type="EnsemblMetazoa" id="Aqu2.1.23320_001">
    <property type="protein sequence ID" value="Aqu2.1.23320_001"/>
    <property type="gene ID" value="Aqu2.1.23320"/>
</dbReference>
<evidence type="ECO:0000313" key="1">
    <source>
        <dbReference type="EnsemblMetazoa" id="Aqu2.1.23320_001"/>
    </source>
</evidence>
<dbReference type="AlphaFoldDB" id="A0A1X7U6D4"/>